<proteinExistence type="predicted"/>
<evidence type="ECO:0000313" key="3">
    <source>
        <dbReference type="Proteomes" id="UP000006352"/>
    </source>
</evidence>
<name>J4I959_9APHY</name>
<dbReference type="InParanoid" id="J4I959"/>
<evidence type="ECO:0000313" key="2">
    <source>
        <dbReference type="EMBL" id="CCM00591.1"/>
    </source>
</evidence>
<dbReference type="OrthoDB" id="2678679at2759"/>
<evidence type="ECO:0000256" key="1">
    <source>
        <dbReference type="SAM" id="MobiDB-lite"/>
    </source>
</evidence>
<dbReference type="HOGENOM" id="CLU_310151_0_0_1"/>
<feature type="region of interest" description="Disordered" evidence="1">
    <location>
        <begin position="18"/>
        <end position="62"/>
    </location>
</feature>
<dbReference type="AlphaFoldDB" id="J4I959"/>
<accession>J4I959</accession>
<protein>
    <submittedName>
        <fullName evidence="2">Uncharacterized protein</fullName>
    </submittedName>
</protein>
<gene>
    <name evidence="2" type="ORF">FIBRA_02627</name>
</gene>
<feature type="compositionally biased region" description="Polar residues" evidence="1">
    <location>
        <begin position="204"/>
        <end position="227"/>
    </location>
</feature>
<organism evidence="2 3">
    <name type="scientific">Fibroporia radiculosa</name>
    <dbReference type="NCBI Taxonomy" id="599839"/>
    <lineage>
        <taxon>Eukaryota</taxon>
        <taxon>Fungi</taxon>
        <taxon>Dikarya</taxon>
        <taxon>Basidiomycota</taxon>
        <taxon>Agaricomycotina</taxon>
        <taxon>Agaricomycetes</taxon>
        <taxon>Polyporales</taxon>
        <taxon>Fibroporiaceae</taxon>
        <taxon>Fibroporia</taxon>
    </lineage>
</organism>
<dbReference type="Proteomes" id="UP000006352">
    <property type="component" value="Unassembled WGS sequence"/>
</dbReference>
<reference evidence="2 3" key="1">
    <citation type="journal article" date="2012" name="Appl. Environ. Microbiol.">
        <title>Short-read sequencing for genomic analysis of the brown rot fungus Fibroporia radiculosa.</title>
        <authorList>
            <person name="Tang J.D."/>
            <person name="Perkins A.D."/>
            <person name="Sonstegard T.S."/>
            <person name="Schroeder S.G."/>
            <person name="Burgess S.C."/>
            <person name="Diehl S.V."/>
        </authorList>
    </citation>
    <scope>NUCLEOTIDE SEQUENCE [LARGE SCALE GENOMIC DNA]</scope>
    <source>
        <strain evidence="2 3">TFFH 294</strain>
    </source>
</reference>
<feature type="compositionally biased region" description="Basic and acidic residues" evidence="1">
    <location>
        <begin position="426"/>
        <end position="437"/>
    </location>
</feature>
<dbReference type="GeneID" id="24095502"/>
<dbReference type="RefSeq" id="XP_012179874.1">
    <property type="nucleotide sequence ID" value="XM_012324484.1"/>
</dbReference>
<keyword evidence="3" id="KW-1185">Reference proteome</keyword>
<feature type="region of interest" description="Disordered" evidence="1">
    <location>
        <begin position="404"/>
        <end position="472"/>
    </location>
</feature>
<sequence length="936" mass="103410">MPFQVRGRILFLQDAKSARNNDKHATARGLNAEDSTRPVRAKNPTDGVVKRNADSVTRQKHSTLTNKQKRHVHINPHKLSHMGRFKAKLLGGVDRAHVSISRYRKGFQDSEAKTGISWYPVRVPANLPGESADQFSLPGRPCVWASNKKELCEIIPELSRETNGVVWRCIESPVLFLENDAWVHNLWEGKKIEITMIRELIAPSQQPEASPQNHLINSDSMDGTQQLPEFPTDGSRDASLPNACAHAFAVAHSDNHLRPSIYDMDNPSLYRIASSPDSDNGSLNSVHLPMVSQIIPPSNTSDHERDSTTSPLPQDVLARAKRGELPLNPPITHDNVEVYNLDADYLRTDRAKKTSATSVFKREAQSVGLYEFQPPQSDYYPDNVPVNSLTSSSNIRSHFSLAAQAPPNPAIDRGPDANIHGLSTDNPRHSEKGRGQDPRPLSAEVGVTGNKEDPAPAMPSPVAQGDDSDSQMNGAKRLALPLAEDEWPEEIKALTKSYKAKVPVSVLLCGNSPFVPYTFDPKYGVLYMGFFCIKDIDGPTEQETGDPLGSSQLCWRFKLEWTPGQVFDGSSTDRLRNPWWMPYRSNGTDTEMITHPFSLLPLHLLAPSATSEADFEHDTSELTLTCGCADNTSNGFPPIGVDYVRNHNITAPIAWPWDRPSRGIVFDMMDCEDGSRIFSYQFQKDISVRHLFTCNSDKLQEEPSRLFRDLQIEVEMTWRKSIDNLAIGSCYAYFAGRNFEHKEGAASWTQVPQCILKARELLQNRCASDEGTVNWMILLAWVKPGSKSGCFMPARHERLAILCLGADVELCIFAKSLSPEGAGKLVQTLVPQLPAADSHSEMVEEDVAMQASSIGGTGLIDAGHLQVADLQPVHPLDNNQAFIGISAPVAENGEPKSHGEHVFVTLVHGDTLILEGDDFEFTLKKTGMSIVLLGCT</sequence>
<dbReference type="EMBL" id="HE796993">
    <property type="protein sequence ID" value="CCM00591.1"/>
    <property type="molecule type" value="Genomic_DNA"/>
</dbReference>
<feature type="region of interest" description="Disordered" evidence="1">
    <location>
        <begin position="204"/>
        <end position="238"/>
    </location>
</feature>